<organism evidence="4 5">
    <name type="scientific">Phormidium pseudopriestleyi FRX01</name>
    <dbReference type="NCBI Taxonomy" id="1759528"/>
    <lineage>
        <taxon>Bacteria</taxon>
        <taxon>Bacillati</taxon>
        <taxon>Cyanobacteriota</taxon>
        <taxon>Cyanophyceae</taxon>
        <taxon>Oscillatoriophycideae</taxon>
        <taxon>Oscillatoriales</taxon>
        <taxon>Oscillatoriaceae</taxon>
        <taxon>Phormidium</taxon>
    </lineage>
</organism>
<evidence type="ECO:0000313" key="4">
    <source>
        <dbReference type="EMBL" id="MBO0350215.1"/>
    </source>
</evidence>
<dbReference type="RefSeq" id="WP_207088702.1">
    <property type="nucleotide sequence ID" value="NZ_JAFLQW010000375.1"/>
</dbReference>
<dbReference type="InterPro" id="IPR000424">
    <property type="entry name" value="Primosome_PriB/ssb"/>
</dbReference>
<evidence type="ECO:0000256" key="3">
    <source>
        <dbReference type="SAM" id="MobiDB-lite"/>
    </source>
</evidence>
<sequence length="176" mass="19143">MNNCILMAQIIQEPQLRYTSDNLAIAEMLVEFPSYRESDPPAHLKVIGWGNFAQELHSRYGVGDRVVIEGRLSMNTVERPEGFKEKRAELVAQRIHSLGEQTGGASSPDKATPATNVVALESRRSTTPAATDKGRSAAAPTPIPSEPTGASKVSAPPAKTYYKQPPVDEPEDEIPF</sequence>
<proteinExistence type="predicted"/>
<gene>
    <name evidence="4" type="ORF">J0895_14060</name>
</gene>
<evidence type="ECO:0000313" key="5">
    <source>
        <dbReference type="Proteomes" id="UP000664844"/>
    </source>
</evidence>
<dbReference type="PROSITE" id="PS50935">
    <property type="entry name" value="SSB"/>
    <property type="match status" value="1"/>
</dbReference>
<evidence type="ECO:0000256" key="2">
    <source>
        <dbReference type="PROSITE-ProRule" id="PRU00252"/>
    </source>
</evidence>
<dbReference type="GO" id="GO:0003677">
    <property type="term" value="F:DNA binding"/>
    <property type="evidence" value="ECO:0007669"/>
    <property type="project" value="UniProtKB-KW"/>
</dbReference>
<dbReference type="SUPFAM" id="SSF50249">
    <property type="entry name" value="Nucleic acid-binding proteins"/>
    <property type="match status" value="1"/>
</dbReference>
<dbReference type="CDD" id="cd04496">
    <property type="entry name" value="SSB_OBF"/>
    <property type="match status" value="1"/>
</dbReference>
<protein>
    <submittedName>
        <fullName evidence="4">Single-stranded DNA-binding protein</fullName>
    </submittedName>
</protein>
<dbReference type="EMBL" id="JAFLQW010000375">
    <property type="protein sequence ID" value="MBO0350215.1"/>
    <property type="molecule type" value="Genomic_DNA"/>
</dbReference>
<keyword evidence="1 2" id="KW-0238">DNA-binding</keyword>
<dbReference type="Proteomes" id="UP000664844">
    <property type="component" value="Unassembled WGS sequence"/>
</dbReference>
<comment type="caution">
    <text evidence="4">The sequence shown here is derived from an EMBL/GenBank/DDBJ whole genome shotgun (WGS) entry which is preliminary data.</text>
</comment>
<dbReference type="Pfam" id="PF00436">
    <property type="entry name" value="SSB"/>
    <property type="match status" value="1"/>
</dbReference>
<name>A0ABS3FSW5_9CYAN</name>
<evidence type="ECO:0000256" key="1">
    <source>
        <dbReference type="ARBA" id="ARBA00023125"/>
    </source>
</evidence>
<keyword evidence="5" id="KW-1185">Reference proteome</keyword>
<feature type="region of interest" description="Disordered" evidence="3">
    <location>
        <begin position="95"/>
        <end position="176"/>
    </location>
</feature>
<dbReference type="Gene3D" id="2.40.50.140">
    <property type="entry name" value="Nucleic acid-binding proteins"/>
    <property type="match status" value="1"/>
</dbReference>
<dbReference type="InterPro" id="IPR012340">
    <property type="entry name" value="NA-bd_OB-fold"/>
</dbReference>
<accession>A0ABS3FSW5</accession>
<reference evidence="4 5" key="1">
    <citation type="submission" date="2021-03" db="EMBL/GenBank/DDBJ databases">
        <title>Metabolic Capacity of the Antarctic Cyanobacterium Phormidium pseudopriestleyi that Sustains Oxygenic Photosynthesis in the Presence of Hydrogen Sulfide.</title>
        <authorList>
            <person name="Lumian J.E."/>
            <person name="Jungblut A.D."/>
            <person name="Dillon M.L."/>
            <person name="Hawes I."/>
            <person name="Doran P.T."/>
            <person name="Mackey T.J."/>
            <person name="Dick G.J."/>
            <person name="Grettenberger C.L."/>
            <person name="Sumner D.Y."/>
        </authorList>
    </citation>
    <scope>NUCLEOTIDE SEQUENCE [LARGE SCALE GENOMIC DNA]</scope>
    <source>
        <strain evidence="4 5">FRX01</strain>
    </source>
</reference>